<sequence length="482" mass="51035">MNALLESLEPQTIWSYFLALSKIPRGSKNEAEAAAWVADQARALGCEVERDEIGNVIIRKRATAGKEDRPTICLQAHVDMVCEKNEGTDHDFTKDPIQVWKDGDLLRAKGTTLGADNGIGVAAALAVLASHDIAHGPIEALITIDEETGLTGANGLQPGRLKAKFLLNLDSEEEGYLTIGCAGGEDTIVTRKLTRTPAPAGTKAFRLKVFGLKGGHSGIDINAGRGNAIRILAQVLGALKPAFGFGLAAIKGGNKRNAIPREASAYILLDPAQEQACRASLAVHEAHWRAALGAHDPGLHLALEAGEATSVMSGADADALLRLLLALPHGVEAMSPDIAGLVQTSTNLGVIDTREEEVEVNMLTRSSINASKTALSERIAAICALGGFNSHVTGGYPGWKPEPKASLVQIVNDANQKVFGKPLEIMAIHAGLECGLIGEKYTSMEMVSFGPSMWDVHTPDEHVSVPSVGNFWKLLVAVLETV</sequence>
<dbReference type="GO" id="GO:0046872">
    <property type="term" value="F:metal ion binding"/>
    <property type="evidence" value="ECO:0007669"/>
    <property type="project" value="UniProtKB-KW"/>
</dbReference>
<dbReference type="GO" id="GO:0070573">
    <property type="term" value="F:metallodipeptidase activity"/>
    <property type="evidence" value="ECO:0007669"/>
    <property type="project" value="TreeGrafter"/>
</dbReference>
<dbReference type="NCBIfam" id="TIGR01893">
    <property type="entry name" value="aa-his-dipept"/>
    <property type="match status" value="1"/>
</dbReference>
<feature type="domain" description="Peptidase M20 dimerisation" evidence="18">
    <location>
        <begin position="209"/>
        <end position="275"/>
    </location>
</feature>
<evidence type="ECO:0000256" key="9">
    <source>
        <dbReference type="ARBA" id="ARBA00036421"/>
    </source>
</evidence>
<evidence type="ECO:0000259" key="18">
    <source>
        <dbReference type="Pfam" id="PF07687"/>
    </source>
</evidence>
<dbReference type="InterPro" id="IPR002933">
    <property type="entry name" value="Peptidase_M20"/>
</dbReference>
<evidence type="ECO:0000256" key="16">
    <source>
        <dbReference type="ARBA" id="ARBA00077688"/>
    </source>
</evidence>
<dbReference type="SUPFAM" id="SSF53187">
    <property type="entry name" value="Zn-dependent exopeptidases"/>
    <property type="match status" value="1"/>
</dbReference>
<proteinExistence type="inferred from homology"/>
<evidence type="ECO:0000256" key="2">
    <source>
        <dbReference type="ARBA" id="ARBA00001947"/>
    </source>
</evidence>
<protein>
    <recommendedName>
        <fullName evidence="13">Cytosol non-specific dipeptidase</fullName>
        <ecNumber evidence="10">3.4.13.18</ecNumber>
    </recommendedName>
    <alternativeName>
        <fullName evidence="16">Aminoacyl-histidine dipeptidase</fullName>
    </alternativeName>
    <alternativeName>
        <fullName evidence="15">Beta-alanyl-histidine dipeptidase</fullName>
    </alternativeName>
    <alternativeName>
        <fullName evidence="14">Carnosinase</fullName>
    </alternativeName>
    <alternativeName>
        <fullName evidence="11">Peptidase D</fullName>
    </alternativeName>
    <alternativeName>
        <fullName evidence="17">Xaa-His dipeptidase</fullName>
    </alternativeName>
</protein>
<dbReference type="PANTHER" id="PTHR43501:SF1">
    <property type="entry name" value="CYTOSOL NON-SPECIFIC DIPEPTIDASE"/>
    <property type="match status" value="1"/>
</dbReference>
<comment type="cofactor">
    <cofactor evidence="1">
        <name>Co(2+)</name>
        <dbReference type="ChEBI" id="CHEBI:48828"/>
    </cofactor>
</comment>
<evidence type="ECO:0000256" key="15">
    <source>
        <dbReference type="ARBA" id="ARBA00076004"/>
    </source>
</evidence>
<comment type="cofactor">
    <cofactor evidence="2">
        <name>Zn(2+)</name>
        <dbReference type="ChEBI" id="CHEBI:29105"/>
    </cofactor>
</comment>
<evidence type="ECO:0000256" key="10">
    <source>
        <dbReference type="ARBA" id="ARBA00038976"/>
    </source>
</evidence>
<evidence type="ECO:0000256" key="12">
    <source>
        <dbReference type="ARBA" id="ARBA00061423"/>
    </source>
</evidence>
<evidence type="ECO:0000256" key="3">
    <source>
        <dbReference type="ARBA" id="ARBA00022670"/>
    </source>
</evidence>
<evidence type="ECO:0000256" key="7">
    <source>
        <dbReference type="ARBA" id="ARBA00023049"/>
    </source>
</evidence>
<comment type="caution">
    <text evidence="19">The sequence shown here is derived from an EMBL/GenBank/DDBJ whole genome shotgun (WGS) entry which is preliminary data.</text>
</comment>
<keyword evidence="8" id="KW-0170">Cobalt</keyword>
<dbReference type="InterPro" id="IPR001160">
    <property type="entry name" value="Peptidase_M20C"/>
</dbReference>
<evidence type="ECO:0000256" key="1">
    <source>
        <dbReference type="ARBA" id="ARBA00001941"/>
    </source>
</evidence>
<comment type="catalytic activity">
    <reaction evidence="9">
        <text>Hydrolysis of dipeptides, preferentially hydrophobic dipeptides including prolyl amino acids.</text>
        <dbReference type="EC" id="3.4.13.18"/>
    </reaction>
</comment>
<dbReference type="PRINTS" id="PR00934">
    <property type="entry name" value="XHISDIPTASE"/>
</dbReference>
<dbReference type="Proteomes" id="UP000709959">
    <property type="component" value="Unassembled WGS sequence"/>
</dbReference>
<evidence type="ECO:0000256" key="5">
    <source>
        <dbReference type="ARBA" id="ARBA00022801"/>
    </source>
</evidence>
<keyword evidence="5" id="KW-0378">Hydrolase</keyword>
<evidence type="ECO:0000256" key="11">
    <source>
        <dbReference type="ARBA" id="ARBA00044252"/>
    </source>
</evidence>
<dbReference type="EMBL" id="JADKCH010000033">
    <property type="protein sequence ID" value="MBK8573982.1"/>
    <property type="molecule type" value="Genomic_DNA"/>
</dbReference>
<accession>A0A936K8Y2</accession>
<organism evidence="19 20">
    <name type="scientific">Candidatus Geothrix odensensis</name>
    <dbReference type="NCBI Taxonomy" id="2954440"/>
    <lineage>
        <taxon>Bacteria</taxon>
        <taxon>Pseudomonadati</taxon>
        <taxon>Acidobacteriota</taxon>
        <taxon>Holophagae</taxon>
        <taxon>Holophagales</taxon>
        <taxon>Holophagaceae</taxon>
        <taxon>Geothrix</taxon>
    </lineage>
</organism>
<evidence type="ECO:0000256" key="14">
    <source>
        <dbReference type="ARBA" id="ARBA00075285"/>
    </source>
</evidence>
<comment type="similarity">
    <text evidence="12">Belongs to the peptidase M20C family.</text>
</comment>
<keyword evidence="3" id="KW-0645">Protease</keyword>
<evidence type="ECO:0000313" key="20">
    <source>
        <dbReference type="Proteomes" id="UP000709959"/>
    </source>
</evidence>
<dbReference type="FunFam" id="3.40.630.10:FF:000015">
    <property type="entry name" value="Aminoacyl-histidine dipeptidase PepD"/>
    <property type="match status" value="1"/>
</dbReference>
<dbReference type="PANTHER" id="PTHR43501">
    <property type="entry name" value="CYTOSOL NON-SPECIFIC DIPEPTIDASE"/>
    <property type="match status" value="1"/>
</dbReference>
<name>A0A936K8Y2_9BACT</name>
<dbReference type="Pfam" id="PF01546">
    <property type="entry name" value="Peptidase_M20"/>
    <property type="match status" value="1"/>
</dbReference>
<dbReference type="PIRSF" id="PIRSF016599">
    <property type="entry name" value="Xaa-His_dipept"/>
    <property type="match status" value="1"/>
</dbReference>
<evidence type="ECO:0000256" key="13">
    <source>
        <dbReference type="ARBA" id="ARBA00071271"/>
    </source>
</evidence>
<dbReference type="CDD" id="cd03890">
    <property type="entry name" value="M20_pepD"/>
    <property type="match status" value="1"/>
</dbReference>
<evidence type="ECO:0000313" key="19">
    <source>
        <dbReference type="EMBL" id="MBK8573982.1"/>
    </source>
</evidence>
<dbReference type="Pfam" id="PF07687">
    <property type="entry name" value="M20_dimer"/>
    <property type="match status" value="1"/>
</dbReference>
<dbReference type="AlphaFoldDB" id="A0A936K8Y2"/>
<dbReference type="GO" id="GO:0005829">
    <property type="term" value="C:cytosol"/>
    <property type="evidence" value="ECO:0007669"/>
    <property type="project" value="TreeGrafter"/>
</dbReference>
<keyword evidence="4" id="KW-0479">Metal-binding</keyword>
<evidence type="ECO:0000256" key="8">
    <source>
        <dbReference type="ARBA" id="ARBA00023285"/>
    </source>
</evidence>
<gene>
    <name evidence="19" type="ORF">IPN91_15480</name>
</gene>
<dbReference type="GO" id="GO:0006508">
    <property type="term" value="P:proteolysis"/>
    <property type="evidence" value="ECO:0007669"/>
    <property type="project" value="UniProtKB-KW"/>
</dbReference>
<evidence type="ECO:0000256" key="17">
    <source>
        <dbReference type="ARBA" id="ARBA00078074"/>
    </source>
</evidence>
<evidence type="ECO:0000256" key="4">
    <source>
        <dbReference type="ARBA" id="ARBA00022723"/>
    </source>
</evidence>
<dbReference type="FunFam" id="3.40.630.10:FF:000018">
    <property type="entry name" value="Aminoacyl-histidine dipeptidase PepD"/>
    <property type="match status" value="1"/>
</dbReference>
<dbReference type="EC" id="3.4.13.18" evidence="10"/>
<keyword evidence="6" id="KW-0862">Zinc</keyword>
<dbReference type="Gene3D" id="3.40.630.10">
    <property type="entry name" value="Zn peptidases"/>
    <property type="match status" value="2"/>
</dbReference>
<reference evidence="19 20" key="1">
    <citation type="submission" date="2020-10" db="EMBL/GenBank/DDBJ databases">
        <title>Connecting structure to function with the recovery of over 1000 high-quality activated sludge metagenome-assembled genomes encoding full-length rRNA genes using long-read sequencing.</title>
        <authorList>
            <person name="Singleton C.M."/>
            <person name="Petriglieri F."/>
            <person name="Kristensen J.M."/>
            <person name="Kirkegaard R.H."/>
            <person name="Michaelsen T.Y."/>
            <person name="Andersen M.H."/>
            <person name="Karst S.M."/>
            <person name="Dueholm M.S."/>
            <person name="Nielsen P.H."/>
            <person name="Albertsen M."/>
        </authorList>
    </citation>
    <scope>NUCLEOTIDE SEQUENCE [LARGE SCALE GENOMIC DNA]</scope>
    <source>
        <strain evidence="19">OdNE_18-Q3-R46-58_MAXAC.008</strain>
    </source>
</reference>
<dbReference type="InterPro" id="IPR011650">
    <property type="entry name" value="Peptidase_M20_dimer"/>
</dbReference>
<keyword evidence="7" id="KW-0482">Metalloprotease</keyword>
<evidence type="ECO:0000256" key="6">
    <source>
        <dbReference type="ARBA" id="ARBA00022833"/>
    </source>
</evidence>